<keyword evidence="5" id="KW-1185">Reference proteome</keyword>
<proteinExistence type="predicted"/>
<evidence type="ECO:0000259" key="3">
    <source>
        <dbReference type="SMART" id="SM01007"/>
    </source>
</evidence>
<dbReference type="AlphaFoldDB" id="A0A4R3K950"/>
<dbReference type="GO" id="GO:0019323">
    <property type="term" value="P:pentose catabolic process"/>
    <property type="evidence" value="ECO:0007669"/>
    <property type="project" value="TreeGrafter"/>
</dbReference>
<dbReference type="InterPro" id="IPR001303">
    <property type="entry name" value="Aldolase_II/adducin_N"/>
</dbReference>
<evidence type="ECO:0000313" key="4">
    <source>
        <dbReference type="EMBL" id="TCS79429.1"/>
    </source>
</evidence>
<dbReference type="RefSeq" id="WP_132380383.1">
    <property type="nucleotide sequence ID" value="NZ_DAIQXH010000081.1"/>
</dbReference>
<organism evidence="4 5">
    <name type="scientific">Muricomes intestini</name>
    <dbReference type="NCBI Taxonomy" id="1796634"/>
    <lineage>
        <taxon>Bacteria</taxon>
        <taxon>Bacillati</taxon>
        <taxon>Bacillota</taxon>
        <taxon>Clostridia</taxon>
        <taxon>Lachnospirales</taxon>
        <taxon>Lachnospiraceae</taxon>
        <taxon>Muricomes</taxon>
    </lineage>
</organism>
<dbReference type="Proteomes" id="UP000295726">
    <property type="component" value="Unassembled WGS sequence"/>
</dbReference>
<dbReference type="EMBL" id="SLZZ01000008">
    <property type="protein sequence ID" value="TCS79429.1"/>
    <property type="molecule type" value="Genomic_DNA"/>
</dbReference>
<evidence type="ECO:0000256" key="1">
    <source>
        <dbReference type="ARBA" id="ARBA00022723"/>
    </source>
</evidence>
<dbReference type="InterPro" id="IPR036409">
    <property type="entry name" value="Aldolase_II/adducin_N_sf"/>
</dbReference>
<feature type="domain" description="Class II aldolase/adducin N-terminal" evidence="3">
    <location>
        <begin position="8"/>
        <end position="184"/>
    </location>
</feature>
<dbReference type="GO" id="GO:0046872">
    <property type="term" value="F:metal ion binding"/>
    <property type="evidence" value="ECO:0007669"/>
    <property type="project" value="UniProtKB-KW"/>
</dbReference>
<evidence type="ECO:0000313" key="5">
    <source>
        <dbReference type="Proteomes" id="UP000295726"/>
    </source>
</evidence>
<keyword evidence="1" id="KW-0479">Metal-binding</keyword>
<dbReference type="OrthoDB" id="9794581at2"/>
<accession>A0A4R3K950</accession>
<keyword evidence="2" id="KW-0456">Lyase</keyword>
<gene>
    <name evidence="4" type="ORF">EDD59_1089</name>
</gene>
<dbReference type="PANTHER" id="PTHR22789">
    <property type="entry name" value="FUCULOSE PHOSPHATE ALDOLASE"/>
    <property type="match status" value="1"/>
</dbReference>
<name>A0A4R3K950_9FIRM</name>
<sequence length="214" mass="23271">MQYEKERQELIECAQQMESHGLVTLSGGNASRRMGHGTFLVTPSAMSYDAMTPDDIVLVNTEGNTVEGSRRPTSDLRAILYIFQHMPEVNVVLHTHQPQAVAVSLVADELPVISTTMVDEIHAKVLVAPFTISSDVGMGISAVEYVGKARAVILKQHGAITFGNCIEQALSAAVYLEETCQVFLAALAVKKDIPVLSPQQIEAEDMPRGYYGQP</sequence>
<evidence type="ECO:0000256" key="2">
    <source>
        <dbReference type="ARBA" id="ARBA00023239"/>
    </source>
</evidence>
<protein>
    <submittedName>
        <fullName evidence="4">L-ribulose-5-phosphate 4-epimerase</fullName>
    </submittedName>
</protein>
<dbReference type="Pfam" id="PF00596">
    <property type="entry name" value="Aldolase_II"/>
    <property type="match status" value="1"/>
</dbReference>
<dbReference type="Gene3D" id="3.40.225.10">
    <property type="entry name" value="Class II aldolase/adducin N-terminal domain"/>
    <property type="match status" value="1"/>
</dbReference>
<dbReference type="SMART" id="SM01007">
    <property type="entry name" value="Aldolase_II"/>
    <property type="match status" value="1"/>
</dbReference>
<comment type="caution">
    <text evidence="4">The sequence shown here is derived from an EMBL/GenBank/DDBJ whole genome shotgun (WGS) entry which is preliminary data.</text>
</comment>
<dbReference type="GO" id="GO:0016832">
    <property type="term" value="F:aldehyde-lyase activity"/>
    <property type="evidence" value="ECO:0007669"/>
    <property type="project" value="TreeGrafter"/>
</dbReference>
<dbReference type="GO" id="GO:0005829">
    <property type="term" value="C:cytosol"/>
    <property type="evidence" value="ECO:0007669"/>
    <property type="project" value="TreeGrafter"/>
</dbReference>
<dbReference type="PANTHER" id="PTHR22789:SF0">
    <property type="entry name" value="3-OXO-TETRONATE 4-PHOSPHATE DECARBOXYLASE-RELATED"/>
    <property type="match status" value="1"/>
</dbReference>
<dbReference type="InterPro" id="IPR050197">
    <property type="entry name" value="Aldolase_class_II_sugar_metab"/>
</dbReference>
<dbReference type="SUPFAM" id="SSF53639">
    <property type="entry name" value="AraD/HMP-PK domain-like"/>
    <property type="match status" value="1"/>
</dbReference>
<reference evidence="4 5" key="1">
    <citation type="submission" date="2019-03" db="EMBL/GenBank/DDBJ databases">
        <title>Genomic Encyclopedia of Type Strains, Phase IV (KMG-IV): sequencing the most valuable type-strain genomes for metagenomic binning, comparative biology and taxonomic classification.</title>
        <authorList>
            <person name="Goeker M."/>
        </authorList>
    </citation>
    <scope>NUCLEOTIDE SEQUENCE [LARGE SCALE GENOMIC DNA]</scope>
    <source>
        <strain evidence="4 5">DSM 29489</strain>
    </source>
</reference>